<dbReference type="Proteomes" id="UP000612680">
    <property type="component" value="Chromosome"/>
</dbReference>
<evidence type="ECO:0000313" key="2">
    <source>
        <dbReference type="EMBL" id="QRR00945.1"/>
    </source>
</evidence>
<gene>
    <name evidence="2" type="ORF">HWI92_08545</name>
</gene>
<dbReference type="InterPro" id="IPR014030">
    <property type="entry name" value="Ketoacyl_synth_N"/>
</dbReference>
<name>A0ABX7I4Z6_9BACT</name>
<keyword evidence="3" id="KW-1185">Reference proteome</keyword>
<organism evidence="2 3">
    <name type="scientific">Dyadobacter sandarakinus</name>
    <dbReference type="NCBI Taxonomy" id="2747268"/>
    <lineage>
        <taxon>Bacteria</taxon>
        <taxon>Pseudomonadati</taxon>
        <taxon>Bacteroidota</taxon>
        <taxon>Cytophagia</taxon>
        <taxon>Cytophagales</taxon>
        <taxon>Spirosomataceae</taxon>
        <taxon>Dyadobacter</taxon>
    </lineage>
</organism>
<dbReference type="SUPFAM" id="SSF53901">
    <property type="entry name" value="Thiolase-like"/>
    <property type="match status" value="1"/>
</dbReference>
<dbReference type="EMBL" id="CP056775">
    <property type="protein sequence ID" value="QRR00945.1"/>
    <property type="molecule type" value="Genomic_DNA"/>
</dbReference>
<dbReference type="InterPro" id="IPR016039">
    <property type="entry name" value="Thiolase-like"/>
</dbReference>
<protein>
    <submittedName>
        <fullName evidence="2">Beta-ketoacyl synthase chain length factor</fullName>
    </submittedName>
</protein>
<evidence type="ECO:0000259" key="1">
    <source>
        <dbReference type="Pfam" id="PF13723"/>
    </source>
</evidence>
<evidence type="ECO:0000313" key="3">
    <source>
        <dbReference type="Proteomes" id="UP000612680"/>
    </source>
</evidence>
<dbReference type="RefSeq" id="WP_204662744.1">
    <property type="nucleotide sequence ID" value="NZ_CP056775.1"/>
</dbReference>
<reference evidence="2 3" key="1">
    <citation type="submission" date="2020-06" db="EMBL/GenBank/DDBJ databases">
        <title>Dyadobacter sandarakinus sp. nov., isolated from the soil of the Arctic Yellow River Station.</title>
        <authorList>
            <person name="Zhang Y."/>
            <person name="Peng F."/>
        </authorList>
    </citation>
    <scope>NUCLEOTIDE SEQUENCE [LARGE SCALE GENOMIC DNA]</scope>
    <source>
        <strain evidence="2 3">Q3-56</strain>
    </source>
</reference>
<feature type="domain" description="Beta-ketoacyl synthase-like N-terminal" evidence="1">
    <location>
        <begin position="42"/>
        <end position="160"/>
    </location>
</feature>
<accession>A0ABX7I4Z6</accession>
<dbReference type="Pfam" id="PF13723">
    <property type="entry name" value="Ketoacyl-synt_2"/>
    <property type="match status" value="1"/>
</dbReference>
<sequence>MYIIDLACISPQRTFDNGIFEGDIKIYAGDRYEAIEPGYGPLIPAGLLRRMGKAVRMGVGTGLPLVQKWDPDGIILATANGGLEDCLKFLNQIVDYDEGTLTPTNFVQSTPNAIAGNLAMMGKKTGYNATHVHKGLAFEAALVDALMLFEEDKNVRHLLVGSVEEISDYNHNIDFLAGTFKKGQYNSETLLATGTPGSVNGEGATMFILRSEAGTASLGRIRDVYQTSYLPGNDIAPMLTEMLERNALKVSDIDTVLLGLSGDVRTDGLYTGLSAQFFENSKLYTYKNLVGDYPTSSAWATWLAIQLFKGKPAPASAILATRNANVPRNILIYNHYKGIQHGLILLSAS</sequence>
<proteinExistence type="predicted"/>